<dbReference type="Proteomes" id="UP000342249">
    <property type="component" value="Unassembled WGS sequence"/>
</dbReference>
<protein>
    <submittedName>
        <fullName evidence="10">ABC transporter permease</fullName>
    </submittedName>
</protein>
<feature type="transmembrane region" description="Helical" evidence="7">
    <location>
        <begin position="20"/>
        <end position="40"/>
    </location>
</feature>
<feature type="domain" description="MacB-like periplasmic core" evidence="9">
    <location>
        <begin position="19"/>
        <end position="224"/>
    </location>
</feature>
<keyword evidence="3" id="KW-1003">Cell membrane</keyword>
<feature type="domain" description="ABC3 transporter permease C-terminal" evidence="8">
    <location>
        <begin position="707"/>
        <end position="818"/>
    </location>
</feature>
<gene>
    <name evidence="10" type="ORF">E4V82_21600</name>
</gene>
<feature type="transmembrane region" description="Helical" evidence="7">
    <location>
        <begin position="704"/>
        <end position="730"/>
    </location>
</feature>
<evidence type="ECO:0000256" key="4">
    <source>
        <dbReference type="ARBA" id="ARBA00022692"/>
    </source>
</evidence>
<feature type="transmembrane region" description="Helical" evidence="7">
    <location>
        <begin position="751"/>
        <end position="775"/>
    </location>
</feature>
<dbReference type="InterPro" id="IPR003838">
    <property type="entry name" value="ABC3_permease_C"/>
</dbReference>
<dbReference type="RefSeq" id="WP_152753826.1">
    <property type="nucleotide sequence ID" value="NZ_SPSE01000056.1"/>
</dbReference>
<evidence type="ECO:0000313" key="11">
    <source>
        <dbReference type="Proteomes" id="UP000342249"/>
    </source>
</evidence>
<feature type="transmembrane region" description="Helical" evidence="7">
    <location>
        <begin position="251"/>
        <end position="272"/>
    </location>
</feature>
<keyword evidence="5 7" id="KW-1133">Transmembrane helix</keyword>
<comment type="similarity">
    <text evidence="2">Belongs to the ABC-4 integral membrane protein family. LolC/E subfamily.</text>
</comment>
<accession>A0A5N7J7J4</accession>
<name>A0A5N7J7J4_9CLOT</name>
<comment type="caution">
    <text evidence="10">The sequence shown here is derived from an EMBL/GenBank/DDBJ whole genome shotgun (WGS) entry which is preliminary data.</text>
</comment>
<dbReference type="PANTHER" id="PTHR30489">
    <property type="entry name" value="LIPOPROTEIN-RELEASING SYSTEM TRANSMEMBRANE PROTEIN LOLE"/>
    <property type="match status" value="1"/>
</dbReference>
<evidence type="ECO:0000256" key="6">
    <source>
        <dbReference type="ARBA" id="ARBA00023136"/>
    </source>
</evidence>
<dbReference type="Pfam" id="PF02687">
    <property type="entry name" value="FtsX"/>
    <property type="match status" value="2"/>
</dbReference>
<feature type="transmembrane region" description="Helical" evidence="7">
    <location>
        <begin position="346"/>
        <end position="370"/>
    </location>
</feature>
<dbReference type="EMBL" id="SPSF01000053">
    <property type="protein sequence ID" value="MPQ64673.1"/>
    <property type="molecule type" value="Genomic_DNA"/>
</dbReference>
<feature type="transmembrane region" description="Helical" evidence="7">
    <location>
        <begin position="474"/>
        <end position="494"/>
    </location>
</feature>
<evidence type="ECO:0000313" key="10">
    <source>
        <dbReference type="EMBL" id="MPQ64673.1"/>
    </source>
</evidence>
<dbReference type="InterPro" id="IPR025857">
    <property type="entry name" value="MacB_PCD"/>
</dbReference>
<evidence type="ECO:0000256" key="3">
    <source>
        <dbReference type="ARBA" id="ARBA00022475"/>
    </source>
</evidence>
<feature type="transmembrane region" description="Helical" evidence="7">
    <location>
        <begin position="795"/>
        <end position="818"/>
    </location>
</feature>
<evidence type="ECO:0000256" key="1">
    <source>
        <dbReference type="ARBA" id="ARBA00004651"/>
    </source>
</evidence>
<dbReference type="GO" id="GO:0044874">
    <property type="term" value="P:lipoprotein localization to outer membrane"/>
    <property type="evidence" value="ECO:0007669"/>
    <property type="project" value="TreeGrafter"/>
</dbReference>
<evidence type="ECO:0000256" key="7">
    <source>
        <dbReference type="SAM" id="Phobius"/>
    </source>
</evidence>
<dbReference type="GO" id="GO:0098797">
    <property type="term" value="C:plasma membrane protein complex"/>
    <property type="evidence" value="ECO:0007669"/>
    <property type="project" value="TreeGrafter"/>
</dbReference>
<keyword evidence="6 7" id="KW-0472">Membrane</keyword>
<dbReference type="Pfam" id="PF12704">
    <property type="entry name" value="MacB_PCD"/>
    <property type="match status" value="2"/>
</dbReference>
<feature type="transmembrane region" description="Helical" evidence="7">
    <location>
        <begin position="391"/>
        <end position="411"/>
    </location>
</feature>
<feature type="domain" description="ABC3 transporter permease C-terminal" evidence="8">
    <location>
        <begin position="255"/>
        <end position="375"/>
    </location>
</feature>
<evidence type="ECO:0000256" key="5">
    <source>
        <dbReference type="ARBA" id="ARBA00022989"/>
    </source>
</evidence>
<feature type="transmembrane region" description="Helical" evidence="7">
    <location>
        <begin position="417"/>
        <end position="438"/>
    </location>
</feature>
<dbReference type="AlphaFoldDB" id="A0A5N7J7J4"/>
<reference evidence="10 11" key="1">
    <citation type="journal article" date="2019" name="Lett. Appl. Microbiol.">
        <title>A case of 'blown pack' spoilage of vacuum-packaged pork likely associated with Clostridium estertheticum in Canada.</title>
        <authorList>
            <person name="Zhang P."/>
            <person name="Ward P."/>
            <person name="McMullen L.M."/>
            <person name="Yang X."/>
        </authorList>
    </citation>
    <scope>NUCLEOTIDE SEQUENCE [LARGE SCALE GENOMIC DNA]</scope>
    <source>
        <strain evidence="10 11">MA19</strain>
    </source>
</reference>
<proteinExistence type="inferred from homology"/>
<sequence length="832" mass="92953">MNIFLKYLLKSSVSKKGRSLLLIFTITISTSLLIGAMGALNIGRGAYEEQAKKVWGDYNVLISANKTSKTPFFNKDKISKEDFEAFVPGTKVRGYLSADETVNIVLGGVSAETYSKLPNMKILKENNLKPLVGDKAIISEKTSKAYNLGLGDKLKINIKGKERNLNICGISENNGEFFSDLKNQFSVIVNENTVSDLWGINNLSNVMLVKLKDGVNSKEFVKKFNEKNSDCMAKITLDKNGIDEDAKPVAAFLYFMTLIVVLMSSFIIYSCFKLIVIERMQVIGTFLSQGETRGGIIKLLLGESLIYGVVSGVLSMFLGAGVIYLLADVVNKYKGYGVPTKADFNIKYFVLGFSFSIGISLISAILPIIATRKLQIKDIILNKISVSDKKSYKSFILGTMLILIAIVINNLDNSISIKFSPIVFFLFIIGAVIAIPGITKIITYPLMKIFENVSVFFKLALNNIRTSKILLNNIRLIVIGMISIMVIISLSSSYKNTMLGMAKSYKYDISVYQAMDPTRIEPEDPTKIESTINKNVNIKKVIKIFAVRDGQIKVPNKNILIQGIEPQTYKYYDNYLEIKDKDEFYRELDKNERNVAINDKVAKEIKKSKGDSIILRINNKEVSYKITDIFNAKLSPDVVLINKENLIKDFGIALPTMYSLQINGNADEVKKALQKEFKGTLAQAKTFDEDVVESIGAISFFTKILLFFSVMTVILGMLGMINNIGVSFIQRKREFVVLNSIGMTNEQQRRMIFIEGVVTAILATLLGGSISYFAVNISNNLIKLVGLPLPIEYDFKAFFIISIGIFIIMILSSVFVMVKNSRVSIMQELKYE</sequence>
<comment type="subcellular location">
    <subcellularLocation>
        <location evidence="1">Cell membrane</location>
        <topology evidence="1">Multi-pass membrane protein</topology>
    </subcellularLocation>
</comment>
<feature type="transmembrane region" description="Helical" evidence="7">
    <location>
        <begin position="305"/>
        <end position="326"/>
    </location>
</feature>
<evidence type="ECO:0000259" key="8">
    <source>
        <dbReference type="Pfam" id="PF02687"/>
    </source>
</evidence>
<organism evidence="10 11">
    <name type="scientific">Clostridium estertheticum</name>
    <dbReference type="NCBI Taxonomy" id="238834"/>
    <lineage>
        <taxon>Bacteria</taxon>
        <taxon>Bacillati</taxon>
        <taxon>Bacillota</taxon>
        <taxon>Clostridia</taxon>
        <taxon>Eubacteriales</taxon>
        <taxon>Clostridiaceae</taxon>
        <taxon>Clostridium</taxon>
    </lineage>
</organism>
<keyword evidence="4 7" id="KW-0812">Transmembrane</keyword>
<evidence type="ECO:0000259" key="9">
    <source>
        <dbReference type="Pfam" id="PF12704"/>
    </source>
</evidence>
<feature type="domain" description="MacB-like periplasmic core" evidence="9">
    <location>
        <begin position="477"/>
        <end position="647"/>
    </location>
</feature>
<dbReference type="InterPro" id="IPR051447">
    <property type="entry name" value="Lipoprotein-release_system"/>
</dbReference>
<dbReference type="PANTHER" id="PTHR30489:SF0">
    <property type="entry name" value="LIPOPROTEIN-RELEASING SYSTEM TRANSMEMBRANE PROTEIN LOLE"/>
    <property type="match status" value="1"/>
</dbReference>
<evidence type="ECO:0000256" key="2">
    <source>
        <dbReference type="ARBA" id="ARBA00005236"/>
    </source>
</evidence>